<name>C5R9F2_WEIPA</name>
<dbReference type="STRING" id="585506.HMPREF0877_0597"/>
<gene>
    <name evidence="4" type="ORF">HMPREF0877_0597</name>
</gene>
<dbReference type="eggNOG" id="COG1309">
    <property type="taxonomic scope" value="Bacteria"/>
</dbReference>
<dbReference type="SUPFAM" id="SSF46689">
    <property type="entry name" value="Homeodomain-like"/>
    <property type="match status" value="1"/>
</dbReference>
<dbReference type="EMBL" id="ACKU01000008">
    <property type="protein sequence ID" value="EER75052.1"/>
    <property type="molecule type" value="Genomic_DNA"/>
</dbReference>
<dbReference type="PANTHER" id="PTHR43479:SF11">
    <property type="entry name" value="ACREF_ENVCD OPERON REPRESSOR-RELATED"/>
    <property type="match status" value="1"/>
</dbReference>
<dbReference type="GO" id="GO:0003677">
    <property type="term" value="F:DNA binding"/>
    <property type="evidence" value="ECO:0007669"/>
    <property type="project" value="UniProtKB-UniRule"/>
</dbReference>
<sequence>MDFLKINLSKYIPGEKNKMNGFDKRQQQKKQQILQAAFDLMNTDRGIKNIKIEDIVEQANVSKTSIFNYFGNKENVIQEVFKQFINQMTAEATAIINRDNSFEETFIALSLNKARLLQKINRQFYLDMMAYMVSKQGSDISILMNEYTHITSNMIIDLFARGRKEGKIDSKYSDEFLLLYIQSFVEGVSNPKIYEQVLPYISEWTEVFLKGFAPVNK</sequence>
<dbReference type="InterPro" id="IPR001647">
    <property type="entry name" value="HTH_TetR"/>
</dbReference>
<dbReference type="InterPro" id="IPR009057">
    <property type="entry name" value="Homeodomain-like_sf"/>
</dbReference>
<feature type="domain" description="HTH tetR-type" evidence="3">
    <location>
        <begin position="27"/>
        <end position="88"/>
    </location>
</feature>
<dbReference type="PANTHER" id="PTHR43479">
    <property type="entry name" value="ACREF/ENVCD OPERON REPRESSOR-RELATED"/>
    <property type="match status" value="1"/>
</dbReference>
<reference evidence="4 5" key="1">
    <citation type="submission" date="2009-04" db="EMBL/GenBank/DDBJ databases">
        <authorList>
            <person name="Qin X."/>
            <person name="Bachman B."/>
            <person name="Battles P."/>
            <person name="Bell A."/>
            <person name="Bess C."/>
            <person name="Bickham C."/>
            <person name="Chaboub L."/>
            <person name="Chen D."/>
            <person name="Coyle M."/>
            <person name="Deiros D.R."/>
            <person name="Dinh H."/>
            <person name="Forbes L."/>
            <person name="Fowler G."/>
            <person name="Francisco L."/>
            <person name="Fu Q."/>
            <person name="Gubbala S."/>
            <person name="Hale W."/>
            <person name="Han Y."/>
            <person name="Hemphill L."/>
            <person name="Highlander S.K."/>
            <person name="Hirani K."/>
            <person name="Hogues M."/>
            <person name="Jackson L."/>
            <person name="Jakkamsetti A."/>
            <person name="Javaid M."/>
            <person name="Jiang H."/>
            <person name="Korchina V."/>
            <person name="Kovar C."/>
            <person name="Lara F."/>
            <person name="Lee S."/>
            <person name="Mata R."/>
            <person name="Mathew T."/>
            <person name="Moen C."/>
            <person name="Morales K."/>
            <person name="Munidasa M."/>
            <person name="Nazareth L."/>
            <person name="Ngo R."/>
            <person name="Nguyen L."/>
            <person name="Okwuonu G."/>
            <person name="Ongeri F."/>
            <person name="Patil S."/>
            <person name="Petrosino J."/>
            <person name="Pham C."/>
            <person name="Pham P."/>
            <person name="Pu L.-L."/>
            <person name="Puazo M."/>
            <person name="Raj R."/>
            <person name="Reid J."/>
            <person name="Rouhana J."/>
            <person name="Saada N."/>
            <person name="Shang Y."/>
            <person name="Simmons D."/>
            <person name="Thornton R."/>
            <person name="Warren J."/>
            <person name="Weissenberger G."/>
            <person name="Zhang J."/>
            <person name="Zhang L."/>
            <person name="Zhou C."/>
            <person name="Zhu D."/>
            <person name="Muzny D."/>
            <person name="Worley K."/>
            <person name="Gibbs R."/>
        </authorList>
    </citation>
    <scope>NUCLEOTIDE SEQUENCE [LARGE SCALE GENOMIC DNA]</scope>
    <source>
        <strain evidence="4 5">ATCC 33313</strain>
    </source>
</reference>
<dbReference type="Gene3D" id="1.10.357.10">
    <property type="entry name" value="Tetracycline Repressor, domain 2"/>
    <property type="match status" value="1"/>
</dbReference>
<feature type="DNA-binding region" description="H-T-H motif" evidence="2">
    <location>
        <begin position="51"/>
        <end position="70"/>
    </location>
</feature>
<comment type="caution">
    <text evidence="4">The sequence shown here is derived from an EMBL/GenBank/DDBJ whole genome shotgun (WGS) entry which is preliminary data.</text>
</comment>
<evidence type="ECO:0000256" key="1">
    <source>
        <dbReference type="ARBA" id="ARBA00023125"/>
    </source>
</evidence>
<evidence type="ECO:0000259" key="3">
    <source>
        <dbReference type="PROSITE" id="PS50977"/>
    </source>
</evidence>
<accession>C5R9F2</accession>
<evidence type="ECO:0000313" key="4">
    <source>
        <dbReference type="EMBL" id="EER75052.1"/>
    </source>
</evidence>
<dbReference type="InterPro" id="IPR050624">
    <property type="entry name" value="HTH-type_Tx_Regulator"/>
</dbReference>
<organism evidence="4 5">
    <name type="scientific">Weissella paramesenteroides ATCC 33313</name>
    <dbReference type="NCBI Taxonomy" id="585506"/>
    <lineage>
        <taxon>Bacteria</taxon>
        <taxon>Bacillati</taxon>
        <taxon>Bacillota</taxon>
        <taxon>Bacilli</taxon>
        <taxon>Lactobacillales</taxon>
        <taxon>Lactobacillaceae</taxon>
        <taxon>Weissella</taxon>
    </lineage>
</organism>
<dbReference type="HOGENOM" id="CLU_069356_30_2_9"/>
<dbReference type="Proteomes" id="UP000004528">
    <property type="component" value="Unassembled WGS sequence"/>
</dbReference>
<protein>
    <submittedName>
        <fullName evidence="4">Transcriptional regulator, TetR family</fullName>
    </submittedName>
</protein>
<dbReference type="PROSITE" id="PS50977">
    <property type="entry name" value="HTH_TETR_2"/>
    <property type="match status" value="1"/>
</dbReference>
<keyword evidence="1 2" id="KW-0238">DNA-binding</keyword>
<proteinExistence type="predicted"/>
<evidence type="ECO:0000313" key="5">
    <source>
        <dbReference type="Proteomes" id="UP000004528"/>
    </source>
</evidence>
<dbReference type="AlphaFoldDB" id="C5R9F2"/>
<keyword evidence="5" id="KW-1185">Reference proteome</keyword>
<evidence type="ECO:0000256" key="2">
    <source>
        <dbReference type="PROSITE-ProRule" id="PRU00335"/>
    </source>
</evidence>
<dbReference type="Pfam" id="PF00440">
    <property type="entry name" value="TetR_N"/>
    <property type="match status" value="1"/>
</dbReference>